<keyword evidence="2" id="KW-1185">Reference proteome</keyword>
<reference evidence="1 2" key="1">
    <citation type="submission" date="2017-06" db="EMBL/GenBank/DDBJ databases">
        <title>A draft genome sequence of Komagataeibacter nataicola LMG 1536.</title>
        <authorList>
            <person name="Skraban J."/>
            <person name="Cleenwerck I."/>
            <person name="Vandamme P."/>
            <person name="Trcek J."/>
        </authorList>
    </citation>
    <scope>NUCLEOTIDE SEQUENCE [LARGE SCALE GENOMIC DNA]</scope>
    <source>
        <strain evidence="1 2">LMG 1536</strain>
    </source>
</reference>
<dbReference type="RefSeq" id="WP_110571410.1">
    <property type="nucleotide sequence ID" value="NZ_CP134885.1"/>
</dbReference>
<evidence type="ECO:0000313" key="2">
    <source>
        <dbReference type="Proteomes" id="UP000247512"/>
    </source>
</evidence>
<sequence>MDKAKTTRCLEAAIDRLARIEHERWSHWQAYMHEAGERLPDGRLVLPAEQVARWDRQIETPYDQLTSAEKDSDRDQVRRYLPEIAAILSDCDAANGGPAIPVPNAKRRL</sequence>
<accession>A0ABX5P7H9</accession>
<protein>
    <submittedName>
        <fullName evidence="1">Uncharacterized protein</fullName>
    </submittedName>
</protein>
<dbReference type="EMBL" id="NIRT01000039">
    <property type="protein sequence ID" value="PYD65196.1"/>
    <property type="molecule type" value="Genomic_DNA"/>
</dbReference>
<evidence type="ECO:0000313" key="1">
    <source>
        <dbReference type="EMBL" id="PYD65196.1"/>
    </source>
</evidence>
<dbReference type="Gene3D" id="6.20.350.10">
    <property type="match status" value="1"/>
</dbReference>
<proteinExistence type="predicted"/>
<dbReference type="Proteomes" id="UP000247512">
    <property type="component" value="Unassembled WGS sequence"/>
</dbReference>
<comment type="caution">
    <text evidence="1">The sequence shown here is derived from an EMBL/GenBank/DDBJ whole genome shotgun (WGS) entry which is preliminary data.</text>
</comment>
<name>A0ABX5P7H9_9PROT</name>
<gene>
    <name evidence="1" type="ORF">CDI09_14930</name>
</gene>
<organism evidence="1 2">
    <name type="scientific">Komagataeibacter nataicola</name>
    <dbReference type="NCBI Taxonomy" id="265960"/>
    <lineage>
        <taxon>Bacteria</taxon>
        <taxon>Pseudomonadati</taxon>
        <taxon>Pseudomonadota</taxon>
        <taxon>Alphaproteobacteria</taxon>
        <taxon>Acetobacterales</taxon>
        <taxon>Acetobacteraceae</taxon>
        <taxon>Komagataeibacter</taxon>
    </lineage>
</organism>